<feature type="domain" description="Cyclic nucleotide-binding" evidence="1">
    <location>
        <begin position="17"/>
        <end position="121"/>
    </location>
</feature>
<name>A0A085ZCC6_9FLAO</name>
<dbReference type="AlphaFoldDB" id="A0A085ZCC6"/>
<gene>
    <name evidence="2" type="ORF">IX38_14235</name>
</gene>
<dbReference type="InterPro" id="IPR014710">
    <property type="entry name" value="RmlC-like_jellyroll"/>
</dbReference>
<protein>
    <recommendedName>
        <fullName evidence="1">Cyclic nucleotide-binding domain-containing protein</fullName>
    </recommendedName>
</protein>
<dbReference type="PROSITE" id="PS50042">
    <property type="entry name" value="CNMP_BINDING_3"/>
    <property type="match status" value="1"/>
</dbReference>
<dbReference type="RefSeq" id="WP_034706037.1">
    <property type="nucleotide sequence ID" value="NZ_JPRO01000013.1"/>
</dbReference>
<keyword evidence="3" id="KW-1185">Reference proteome</keyword>
<evidence type="ECO:0000313" key="3">
    <source>
        <dbReference type="Proteomes" id="UP000028703"/>
    </source>
</evidence>
<evidence type="ECO:0000259" key="1">
    <source>
        <dbReference type="PROSITE" id="PS50042"/>
    </source>
</evidence>
<dbReference type="Proteomes" id="UP000028703">
    <property type="component" value="Unassembled WGS sequence"/>
</dbReference>
<dbReference type="EMBL" id="JPRO01000013">
    <property type="protein sequence ID" value="KFF02090.1"/>
    <property type="molecule type" value="Genomic_DNA"/>
</dbReference>
<dbReference type="CDD" id="cd00038">
    <property type="entry name" value="CAP_ED"/>
    <property type="match status" value="1"/>
</dbReference>
<proteinExistence type="predicted"/>
<evidence type="ECO:0000313" key="2">
    <source>
        <dbReference type="EMBL" id="KFF02090.1"/>
    </source>
</evidence>
<dbReference type="InterPro" id="IPR000595">
    <property type="entry name" value="cNMP-bd_dom"/>
</dbReference>
<dbReference type="STRING" id="421531.IX38_14235"/>
<accession>A0A085ZCC6</accession>
<dbReference type="InterPro" id="IPR018490">
    <property type="entry name" value="cNMP-bd_dom_sf"/>
</dbReference>
<sequence length="199" mass="22993">MTGPKYDTSSLENHIKSYVSLSDDEILTLNSLVEYKQIKKNQYLIHEGGVAAMSSFILSGCLRTYITDNRGIEHILGFSTPGWWTGSLQNFYNDKPSELNIQAIFDTEILFFTKETKEKLLLSGAVFERYFRILAERSIIDFQARTLEILSLSAEERYWKFSNKYPDLMRKLPQKYIAGYIGVTPEFLSKMKSNGLRKQ</sequence>
<dbReference type="SUPFAM" id="SSF51206">
    <property type="entry name" value="cAMP-binding domain-like"/>
    <property type="match status" value="1"/>
</dbReference>
<dbReference type="Pfam" id="PF00027">
    <property type="entry name" value="cNMP_binding"/>
    <property type="match status" value="1"/>
</dbReference>
<comment type="caution">
    <text evidence="2">The sequence shown here is derived from an EMBL/GenBank/DDBJ whole genome shotgun (WGS) entry which is preliminary data.</text>
</comment>
<dbReference type="eggNOG" id="COG0664">
    <property type="taxonomic scope" value="Bacteria"/>
</dbReference>
<dbReference type="Gene3D" id="2.60.120.10">
    <property type="entry name" value="Jelly Rolls"/>
    <property type="match status" value="1"/>
</dbReference>
<reference evidence="2 3" key="1">
    <citation type="submission" date="2014-07" db="EMBL/GenBank/DDBJ databases">
        <title>Genome of Chryseobacterium luteum DSM 18605.</title>
        <authorList>
            <person name="Stropko S.J."/>
            <person name="Pipes S.E."/>
            <person name="Newman J.D."/>
        </authorList>
    </citation>
    <scope>NUCLEOTIDE SEQUENCE [LARGE SCALE GENOMIC DNA]</scope>
    <source>
        <strain evidence="2 3">DSM 18605</strain>
    </source>
</reference>
<organism evidence="2 3">
    <name type="scientific">Chryseobacterium luteum</name>
    <dbReference type="NCBI Taxonomy" id="421531"/>
    <lineage>
        <taxon>Bacteria</taxon>
        <taxon>Pseudomonadati</taxon>
        <taxon>Bacteroidota</taxon>
        <taxon>Flavobacteriia</taxon>
        <taxon>Flavobacteriales</taxon>
        <taxon>Weeksellaceae</taxon>
        <taxon>Chryseobacterium group</taxon>
        <taxon>Chryseobacterium</taxon>
    </lineage>
</organism>